<organism evidence="7 8">
    <name type="scientific">Lacibacter sediminis</name>
    <dbReference type="NCBI Taxonomy" id="2760713"/>
    <lineage>
        <taxon>Bacteria</taxon>
        <taxon>Pseudomonadati</taxon>
        <taxon>Bacteroidota</taxon>
        <taxon>Chitinophagia</taxon>
        <taxon>Chitinophagales</taxon>
        <taxon>Chitinophagaceae</taxon>
        <taxon>Lacibacter</taxon>
    </lineage>
</organism>
<evidence type="ECO:0000256" key="4">
    <source>
        <dbReference type="ARBA" id="ARBA00022989"/>
    </source>
</evidence>
<proteinExistence type="inferred from homology"/>
<dbReference type="GO" id="GO:0016787">
    <property type="term" value="F:hydrolase activity"/>
    <property type="evidence" value="ECO:0007669"/>
    <property type="project" value="TreeGrafter"/>
</dbReference>
<dbReference type="PANTHER" id="PTHR31885">
    <property type="entry name" value="GH04784P"/>
    <property type="match status" value="1"/>
</dbReference>
<dbReference type="PANTHER" id="PTHR31885:SF6">
    <property type="entry name" value="GH04784P"/>
    <property type="match status" value="1"/>
</dbReference>
<accession>A0A7G5XDI0</accession>
<dbReference type="Pfam" id="PF07947">
    <property type="entry name" value="YhhN"/>
    <property type="match status" value="1"/>
</dbReference>
<dbReference type="GO" id="GO:0016020">
    <property type="term" value="C:membrane"/>
    <property type="evidence" value="ECO:0007669"/>
    <property type="project" value="UniProtKB-SubCell"/>
</dbReference>
<keyword evidence="5 6" id="KW-0472">Membrane</keyword>
<feature type="transmembrane region" description="Helical" evidence="6">
    <location>
        <begin position="195"/>
        <end position="213"/>
    </location>
</feature>
<keyword evidence="8" id="KW-1185">Reference proteome</keyword>
<keyword evidence="3 6" id="KW-0812">Transmembrane</keyword>
<gene>
    <name evidence="7" type="ORF">H4075_15805</name>
</gene>
<dbReference type="RefSeq" id="WP_182801797.1">
    <property type="nucleotide sequence ID" value="NZ_CP060007.1"/>
</dbReference>
<dbReference type="EMBL" id="CP060007">
    <property type="protein sequence ID" value="QNA43533.1"/>
    <property type="molecule type" value="Genomic_DNA"/>
</dbReference>
<reference evidence="8" key="1">
    <citation type="submission" date="2020-08" db="EMBL/GenBank/DDBJ databases">
        <title>Lacibacter sp. S13-6-6 genome sequencing.</title>
        <authorList>
            <person name="Jin L."/>
        </authorList>
    </citation>
    <scope>NUCLEOTIDE SEQUENCE [LARGE SCALE GENOMIC DNA]</scope>
    <source>
        <strain evidence="8">S13-6-6</strain>
    </source>
</reference>
<feature type="transmembrane region" description="Helical" evidence="6">
    <location>
        <begin position="81"/>
        <end position="100"/>
    </location>
</feature>
<feature type="transmembrane region" description="Helical" evidence="6">
    <location>
        <begin position="112"/>
        <end position="132"/>
    </location>
</feature>
<feature type="transmembrane region" description="Helical" evidence="6">
    <location>
        <begin position="138"/>
        <end position="157"/>
    </location>
</feature>
<sequence>MKQLAKIIFGIYALVVVLELLFIYFDQPQLRWFTKPLLMPLLMLGFYIASAKQSGTFFKLILVALLLSWAGDVLLQMKGMFIPGLVSFLLAHVFYIVYFLKTGKGQKGLIQLQPLIGIPVLIYILIFLWQLYPFLDALKIPVTVYGITIGTMLLSAINTKRKTSDNAAVLFLIGAILFVISDSLLAVNLFAMHDVVLSLCVMLTYAAAQYLIVKGALINNQPN</sequence>
<dbReference type="KEGG" id="lacs:H4075_15805"/>
<dbReference type="InterPro" id="IPR012506">
    <property type="entry name" value="TMEM86B-like"/>
</dbReference>
<evidence type="ECO:0000256" key="3">
    <source>
        <dbReference type="ARBA" id="ARBA00022692"/>
    </source>
</evidence>
<dbReference type="AlphaFoldDB" id="A0A7G5XDI0"/>
<evidence type="ECO:0000256" key="5">
    <source>
        <dbReference type="ARBA" id="ARBA00023136"/>
    </source>
</evidence>
<name>A0A7G5XDI0_9BACT</name>
<evidence type="ECO:0000256" key="1">
    <source>
        <dbReference type="ARBA" id="ARBA00004141"/>
    </source>
</evidence>
<comment type="similarity">
    <text evidence="2">Belongs to the TMEM86 family.</text>
</comment>
<feature type="transmembrane region" description="Helical" evidence="6">
    <location>
        <begin position="169"/>
        <end position="189"/>
    </location>
</feature>
<comment type="subcellular location">
    <subcellularLocation>
        <location evidence="1">Membrane</location>
        <topology evidence="1">Multi-pass membrane protein</topology>
    </subcellularLocation>
</comment>
<evidence type="ECO:0000313" key="7">
    <source>
        <dbReference type="EMBL" id="QNA43533.1"/>
    </source>
</evidence>
<feature type="transmembrane region" description="Helical" evidence="6">
    <location>
        <begin position="56"/>
        <end position="75"/>
    </location>
</feature>
<evidence type="ECO:0000256" key="2">
    <source>
        <dbReference type="ARBA" id="ARBA00007375"/>
    </source>
</evidence>
<feature type="transmembrane region" description="Helical" evidence="6">
    <location>
        <begin position="7"/>
        <end position="25"/>
    </location>
</feature>
<protein>
    <submittedName>
        <fullName evidence="7">Lysoplasmalogenase</fullName>
    </submittedName>
</protein>
<feature type="transmembrane region" description="Helical" evidence="6">
    <location>
        <begin position="31"/>
        <end position="49"/>
    </location>
</feature>
<keyword evidence="4 6" id="KW-1133">Transmembrane helix</keyword>
<evidence type="ECO:0000313" key="8">
    <source>
        <dbReference type="Proteomes" id="UP000515344"/>
    </source>
</evidence>
<dbReference type="Proteomes" id="UP000515344">
    <property type="component" value="Chromosome"/>
</dbReference>
<evidence type="ECO:0000256" key="6">
    <source>
        <dbReference type="SAM" id="Phobius"/>
    </source>
</evidence>